<comment type="caution">
    <text evidence="1">The sequence shown here is derived from an EMBL/GenBank/DDBJ whole genome shotgun (WGS) entry which is preliminary data.</text>
</comment>
<dbReference type="EMBL" id="JAKOGI010000241">
    <property type="protein sequence ID" value="KAJ8438781.1"/>
    <property type="molecule type" value="Genomic_DNA"/>
</dbReference>
<dbReference type="AlphaFoldDB" id="A0A9Q1QEP2"/>
<dbReference type="Proteomes" id="UP001153076">
    <property type="component" value="Unassembled WGS sequence"/>
</dbReference>
<organism evidence="1 2">
    <name type="scientific">Carnegiea gigantea</name>
    <dbReference type="NCBI Taxonomy" id="171969"/>
    <lineage>
        <taxon>Eukaryota</taxon>
        <taxon>Viridiplantae</taxon>
        <taxon>Streptophyta</taxon>
        <taxon>Embryophyta</taxon>
        <taxon>Tracheophyta</taxon>
        <taxon>Spermatophyta</taxon>
        <taxon>Magnoliopsida</taxon>
        <taxon>eudicotyledons</taxon>
        <taxon>Gunneridae</taxon>
        <taxon>Pentapetalae</taxon>
        <taxon>Caryophyllales</taxon>
        <taxon>Cactineae</taxon>
        <taxon>Cactaceae</taxon>
        <taxon>Cactoideae</taxon>
        <taxon>Echinocereeae</taxon>
        <taxon>Carnegiea</taxon>
    </lineage>
</organism>
<sequence length="273" mass="31302">MLSVNCHLFRGGASGLKDRQLHPCLLCIKRKRSQARTKRKGRSTQEQPVAARKKLLAKNFYLGSQFSSSMSLDLLFFFLGPFTDSIACAINLGKVETCRPPRPNNGSHLSFFGRQLPKWIPNRFALVPIRDVSPARLMTYKKEVILPMVHLRLLFNDRHKTRPVIEAVLSQVYSLLGSPLDGVNQTKRPGCTCEAVQLTGRYEGADIVPKCGHDLCGRWLVPYQNGRDNFEVREVTARTVLWVRANRSSRELRSLHYDLRDWPRWSMAFPFKY</sequence>
<evidence type="ECO:0000313" key="2">
    <source>
        <dbReference type="Proteomes" id="UP001153076"/>
    </source>
</evidence>
<reference evidence="1" key="1">
    <citation type="submission" date="2022-04" db="EMBL/GenBank/DDBJ databases">
        <title>Carnegiea gigantea Genome sequencing and assembly v2.</title>
        <authorList>
            <person name="Copetti D."/>
            <person name="Sanderson M.J."/>
            <person name="Burquez A."/>
            <person name="Wojciechowski M.F."/>
        </authorList>
    </citation>
    <scope>NUCLEOTIDE SEQUENCE</scope>
    <source>
        <strain evidence="1">SGP5-SGP5p</strain>
        <tissue evidence="1">Aerial part</tissue>
    </source>
</reference>
<evidence type="ECO:0000313" key="1">
    <source>
        <dbReference type="EMBL" id="KAJ8438781.1"/>
    </source>
</evidence>
<proteinExistence type="predicted"/>
<accession>A0A9Q1QEP2</accession>
<protein>
    <submittedName>
        <fullName evidence="1">Uncharacterized protein</fullName>
    </submittedName>
</protein>
<name>A0A9Q1QEP2_9CARY</name>
<keyword evidence="2" id="KW-1185">Reference proteome</keyword>
<gene>
    <name evidence="1" type="ORF">Cgig2_009899</name>
</gene>